<keyword evidence="6 7" id="KW-0472">Membrane</keyword>
<dbReference type="PROSITE" id="PS50928">
    <property type="entry name" value="ABC_TM1"/>
    <property type="match status" value="1"/>
</dbReference>
<evidence type="ECO:0000256" key="2">
    <source>
        <dbReference type="ARBA" id="ARBA00022448"/>
    </source>
</evidence>
<gene>
    <name evidence="9" type="ORF">MWH26_14150</name>
</gene>
<dbReference type="CDD" id="cd06261">
    <property type="entry name" value="TM_PBP2"/>
    <property type="match status" value="1"/>
</dbReference>
<keyword evidence="10" id="KW-1185">Reference proteome</keyword>
<dbReference type="SUPFAM" id="SSF161098">
    <property type="entry name" value="MetI-like"/>
    <property type="match status" value="1"/>
</dbReference>
<evidence type="ECO:0000256" key="1">
    <source>
        <dbReference type="ARBA" id="ARBA00004651"/>
    </source>
</evidence>
<evidence type="ECO:0000313" key="9">
    <source>
        <dbReference type="EMBL" id="UPL48327.1"/>
    </source>
</evidence>
<proteinExistence type="inferred from homology"/>
<dbReference type="PANTHER" id="PTHR30465:SF0">
    <property type="entry name" value="OLIGOPEPTIDE TRANSPORT SYSTEM PERMEASE PROTEIN APPB"/>
    <property type="match status" value="1"/>
</dbReference>
<keyword evidence="2 7" id="KW-0813">Transport</keyword>
<feature type="transmembrane region" description="Helical" evidence="7">
    <location>
        <begin position="132"/>
        <end position="153"/>
    </location>
</feature>
<evidence type="ECO:0000256" key="5">
    <source>
        <dbReference type="ARBA" id="ARBA00022989"/>
    </source>
</evidence>
<protein>
    <submittedName>
        <fullName evidence="9">ABC transporter permease</fullName>
    </submittedName>
</protein>
<dbReference type="EMBL" id="CP095848">
    <property type="protein sequence ID" value="UPL48327.1"/>
    <property type="molecule type" value="Genomic_DNA"/>
</dbReference>
<keyword evidence="4 7" id="KW-0812">Transmembrane</keyword>
<feature type="transmembrane region" description="Helical" evidence="7">
    <location>
        <begin position="214"/>
        <end position="235"/>
    </location>
</feature>
<feature type="transmembrane region" description="Helical" evidence="7">
    <location>
        <begin position="318"/>
        <end position="344"/>
    </location>
</feature>
<dbReference type="Pfam" id="PF00528">
    <property type="entry name" value="BPD_transp_1"/>
    <property type="match status" value="1"/>
</dbReference>
<comment type="similarity">
    <text evidence="7">Belongs to the binding-protein-dependent transport system permease family.</text>
</comment>
<sequence>MAGWPLLRYTIRTLLAAWLLISSLFLLSRANTDQDTFLQNSTEGNGRLLSAADQVRTTQQLLRRYGLDMPLFYVTLDSAAASGRLAWRWHGTRNQYHQWFRQLLAGDLGTSYRDGAPVTEILGRSLSYTLPLTLLAALVSTGLTLGLVLWLSYRPRWRSIWLSGLHFLQALPLFLLATGLLLLLANPDVLAWFPAFGLGLEDEAVAWWQQPGRLLYFLTLPALSLVLVTVPGLVVQLNGTLQRELQQPYIATARAKGAGSSRVVRHHALRNALLPTIALLSALFPNLVAGATIVEVLFALPGMGRLLADSAAAQDYPVLLAAVGLVALVRVAAQVLADALYLALDPRIRMHA</sequence>
<dbReference type="InterPro" id="IPR035906">
    <property type="entry name" value="MetI-like_sf"/>
</dbReference>
<evidence type="ECO:0000313" key="10">
    <source>
        <dbReference type="Proteomes" id="UP000829647"/>
    </source>
</evidence>
<dbReference type="Gene3D" id="1.10.3720.10">
    <property type="entry name" value="MetI-like"/>
    <property type="match status" value="1"/>
</dbReference>
<organism evidence="9 10">
    <name type="scientific">Hymenobacter sublimis</name>
    <dbReference type="NCBI Taxonomy" id="2933777"/>
    <lineage>
        <taxon>Bacteria</taxon>
        <taxon>Pseudomonadati</taxon>
        <taxon>Bacteroidota</taxon>
        <taxon>Cytophagia</taxon>
        <taxon>Cytophagales</taxon>
        <taxon>Hymenobacteraceae</taxon>
        <taxon>Hymenobacter</taxon>
    </lineage>
</organism>
<feature type="transmembrane region" description="Helical" evidence="7">
    <location>
        <begin position="165"/>
        <end position="185"/>
    </location>
</feature>
<keyword evidence="3" id="KW-1003">Cell membrane</keyword>
<dbReference type="Proteomes" id="UP000829647">
    <property type="component" value="Chromosome"/>
</dbReference>
<evidence type="ECO:0000256" key="3">
    <source>
        <dbReference type="ARBA" id="ARBA00022475"/>
    </source>
</evidence>
<name>A0ABY4J8Q4_9BACT</name>
<accession>A0ABY4J8Q4</accession>
<feature type="domain" description="ABC transmembrane type-1" evidence="8">
    <location>
        <begin position="126"/>
        <end position="337"/>
    </location>
</feature>
<reference evidence="9 10" key="1">
    <citation type="submission" date="2022-04" db="EMBL/GenBank/DDBJ databases">
        <title>Hymenobacter sp. isolated from the air.</title>
        <authorList>
            <person name="Won M."/>
            <person name="Lee C.-M."/>
            <person name="Woen H.-Y."/>
            <person name="Kwon S.-W."/>
        </authorList>
    </citation>
    <scope>NUCLEOTIDE SEQUENCE [LARGE SCALE GENOMIC DNA]</scope>
    <source>
        <strain evidence="10">5516 S-25</strain>
    </source>
</reference>
<dbReference type="RefSeq" id="WP_247974802.1">
    <property type="nucleotide sequence ID" value="NZ_CP095848.1"/>
</dbReference>
<evidence type="ECO:0000256" key="6">
    <source>
        <dbReference type="ARBA" id="ARBA00023136"/>
    </source>
</evidence>
<feature type="transmembrane region" description="Helical" evidence="7">
    <location>
        <begin position="272"/>
        <end position="298"/>
    </location>
</feature>
<dbReference type="InterPro" id="IPR000515">
    <property type="entry name" value="MetI-like"/>
</dbReference>
<keyword evidence="5 7" id="KW-1133">Transmembrane helix</keyword>
<dbReference type="PANTHER" id="PTHR30465">
    <property type="entry name" value="INNER MEMBRANE ABC TRANSPORTER"/>
    <property type="match status" value="1"/>
</dbReference>
<comment type="subcellular location">
    <subcellularLocation>
        <location evidence="1 7">Cell membrane</location>
        <topology evidence="1 7">Multi-pass membrane protein</topology>
    </subcellularLocation>
</comment>
<evidence type="ECO:0000256" key="4">
    <source>
        <dbReference type="ARBA" id="ARBA00022692"/>
    </source>
</evidence>
<evidence type="ECO:0000256" key="7">
    <source>
        <dbReference type="RuleBase" id="RU363032"/>
    </source>
</evidence>
<evidence type="ECO:0000259" key="8">
    <source>
        <dbReference type="PROSITE" id="PS50928"/>
    </source>
</evidence>